<organism evidence="2">
    <name type="scientific">marine sediment metagenome</name>
    <dbReference type="NCBI Taxonomy" id="412755"/>
    <lineage>
        <taxon>unclassified sequences</taxon>
        <taxon>metagenomes</taxon>
        <taxon>ecological metagenomes</taxon>
    </lineage>
</organism>
<feature type="transmembrane region" description="Helical" evidence="1">
    <location>
        <begin position="27"/>
        <end position="58"/>
    </location>
</feature>
<comment type="caution">
    <text evidence="2">The sequence shown here is derived from an EMBL/GenBank/DDBJ whole genome shotgun (WGS) entry which is preliminary data.</text>
</comment>
<sequence length="88" mass="10262">MSLEFLNAFKFMKKESFLHNLDPRAKLVLALIYSIGGLLFNQIIPLLLIFLSLIPLIIVGRLFKQWIKRIGVKRLLLMILLHFILLCL</sequence>
<keyword evidence="1" id="KW-0472">Membrane</keyword>
<evidence type="ECO:0008006" key="3">
    <source>
        <dbReference type="Google" id="ProtNLM"/>
    </source>
</evidence>
<name>A0A0F9DH46_9ZZZZ</name>
<reference evidence="2" key="1">
    <citation type="journal article" date="2015" name="Nature">
        <title>Complex archaea that bridge the gap between prokaryotes and eukaryotes.</title>
        <authorList>
            <person name="Spang A."/>
            <person name="Saw J.H."/>
            <person name="Jorgensen S.L."/>
            <person name="Zaremba-Niedzwiedzka K."/>
            <person name="Martijn J."/>
            <person name="Lind A.E."/>
            <person name="van Eijk R."/>
            <person name="Schleper C."/>
            <person name="Guy L."/>
            <person name="Ettema T.J."/>
        </authorList>
    </citation>
    <scope>NUCLEOTIDE SEQUENCE</scope>
</reference>
<dbReference type="EMBL" id="LAZR01028981">
    <property type="protein sequence ID" value="KKL60929.1"/>
    <property type="molecule type" value="Genomic_DNA"/>
</dbReference>
<accession>A0A0F9DH46</accession>
<keyword evidence="1" id="KW-1133">Transmembrane helix</keyword>
<gene>
    <name evidence="2" type="ORF">LCGC14_2200420</name>
</gene>
<dbReference type="AlphaFoldDB" id="A0A0F9DH46"/>
<evidence type="ECO:0000313" key="2">
    <source>
        <dbReference type="EMBL" id="KKL60929.1"/>
    </source>
</evidence>
<proteinExistence type="predicted"/>
<protein>
    <recommendedName>
        <fullName evidence="3">Cobalt transport protein</fullName>
    </recommendedName>
</protein>
<keyword evidence="1" id="KW-0812">Transmembrane</keyword>
<evidence type="ECO:0000256" key="1">
    <source>
        <dbReference type="SAM" id="Phobius"/>
    </source>
</evidence>